<dbReference type="EnsemblProtists" id="HpaT808372">
    <property type="protein sequence ID" value="HpaP808372"/>
    <property type="gene ID" value="HpaG808372"/>
</dbReference>
<keyword evidence="3" id="KW-1185">Reference proteome</keyword>
<evidence type="ECO:0000256" key="1">
    <source>
        <dbReference type="SAM" id="MobiDB-lite"/>
    </source>
</evidence>
<sequence>MHKHINKRISRAITAYKAAVLSRTTPDLRPDVRAEIGRLFPDTAGEIDRAWVRLWWIACSICFATLWAQRNRNRRPSEIRTTRNTASTAISCSGQGTPVQPRRGRLYFFPASDRTLFHPGFSAIVYSM</sequence>
<dbReference type="EMBL" id="JH598517">
    <property type="status" value="NOT_ANNOTATED_CDS"/>
    <property type="molecule type" value="Genomic_DNA"/>
</dbReference>
<reference evidence="3" key="1">
    <citation type="journal article" date="2010" name="Science">
        <title>Signatures of adaptation to obligate biotrophy in the Hyaloperonospora arabidopsidis genome.</title>
        <authorList>
            <person name="Baxter L."/>
            <person name="Tripathy S."/>
            <person name="Ishaque N."/>
            <person name="Boot N."/>
            <person name="Cabral A."/>
            <person name="Kemen E."/>
            <person name="Thines M."/>
            <person name="Ah-Fong A."/>
            <person name="Anderson R."/>
            <person name="Badejoko W."/>
            <person name="Bittner-Eddy P."/>
            <person name="Boore J.L."/>
            <person name="Chibucos M.C."/>
            <person name="Coates M."/>
            <person name="Dehal P."/>
            <person name="Delehaunty K."/>
            <person name="Dong S."/>
            <person name="Downton P."/>
            <person name="Dumas B."/>
            <person name="Fabro G."/>
            <person name="Fronick C."/>
            <person name="Fuerstenberg S.I."/>
            <person name="Fulton L."/>
            <person name="Gaulin E."/>
            <person name="Govers F."/>
            <person name="Hughes L."/>
            <person name="Humphray S."/>
            <person name="Jiang R.H."/>
            <person name="Judelson H."/>
            <person name="Kamoun S."/>
            <person name="Kyung K."/>
            <person name="Meijer H."/>
            <person name="Minx P."/>
            <person name="Morris P."/>
            <person name="Nelson J."/>
            <person name="Phuntumart V."/>
            <person name="Qutob D."/>
            <person name="Rehmany A."/>
            <person name="Rougon-Cardoso A."/>
            <person name="Ryden P."/>
            <person name="Torto-Alalibo T."/>
            <person name="Studholme D."/>
            <person name="Wang Y."/>
            <person name="Win J."/>
            <person name="Wood J."/>
            <person name="Clifton S.W."/>
            <person name="Rogers J."/>
            <person name="Van den Ackerveken G."/>
            <person name="Jones J.D."/>
            <person name="McDowell J.M."/>
            <person name="Beynon J."/>
            <person name="Tyler B.M."/>
        </authorList>
    </citation>
    <scope>NUCLEOTIDE SEQUENCE [LARGE SCALE GENOMIC DNA]</scope>
    <source>
        <strain evidence="3">Emoy2</strain>
    </source>
</reference>
<name>M4BPN3_HYAAE</name>
<dbReference type="AlphaFoldDB" id="M4BPN3"/>
<organism evidence="2 3">
    <name type="scientific">Hyaloperonospora arabidopsidis (strain Emoy2)</name>
    <name type="common">Downy mildew agent</name>
    <name type="synonym">Peronospora arabidopsidis</name>
    <dbReference type="NCBI Taxonomy" id="559515"/>
    <lineage>
        <taxon>Eukaryota</taxon>
        <taxon>Sar</taxon>
        <taxon>Stramenopiles</taxon>
        <taxon>Oomycota</taxon>
        <taxon>Peronosporomycetes</taxon>
        <taxon>Peronosporales</taxon>
        <taxon>Peronosporaceae</taxon>
        <taxon>Hyaloperonospora</taxon>
    </lineage>
</organism>
<dbReference type="InParanoid" id="M4BPN3"/>
<reference evidence="2" key="2">
    <citation type="submission" date="2015-06" db="UniProtKB">
        <authorList>
            <consortium name="EnsemblProtists"/>
        </authorList>
    </citation>
    <scope>IDENTIFICATION</scope>
    <source>
        <strain evidence="2">Emoy2</strain>
    </source>
</reference>
<accession>M4BPN3</accession>
<evidence type="ECO:0000313" key="3">
    <source>
        <dbReference type="Proteomes" id="UP000011713"/>
    </source>
</evidence>
<dbReference type="HOGENOM" id="CLU_1963810_0_0_1"/>
<feature type="region of interest" description="Disordered" evidence="1">
    <location>
        <begin position="74"/>
        <end position="98"/>
    </location>
</feature>
<evidence type="ECO:0008006" key="4">
    <source>
        <dbReference type="Google" id="ProtNLM"/>
    </source>
</evidence>
<feature type="compositionally biased region" description="Polar residues" evidence="1">
    <location>
        <begin position="82"/>
        <end position="98"/>
    </location>
</feature>
<protein>
    <recommendedName>
        <fullName evidence="4">RxLR effector candidate protein</fullName>
    </recommendedName>
</protein>
<evidence type="ECO:0000313" key="2">
    <source>
        <dbReference type="EnsemblProtists" id="HpaP808372"/>
    </source>
</evidence>
<proteinExistence type="predicted"/>
<dbReference type="Proteomes" id="UP000011713">
    <property type="component" value="Unassembled WGS sequence"/>
</dbReference>
<dbReference type="VEuPathDB" id="FungiDB:HpaG808372"/>